<dbReference type="InterPro" id="IPR013783">
    <property type="entry name" value="Ig-like_fold"/>
</dbReference>
<dbReference type="Gene3D" id="2.60.40.10">
    <property type="entry name" value="Immunoglobulins"/>
    <property type="match status" value="1"/>
</dbReference>
<gene>
    <name evidence="2" type="ORF">QNI22_09240</name>
</gene>
<feature type="domain" description="Secretion system C-terminal sorting" evidence="1">
    <location>
        <begin position="832"/>
        <end position="906"/>
    </location>
</feature>
<dbReference type="InterPro" id="IPR026444">
    <property type="entry name" value="Secre_tail"/>
</dbReference>
<comment type="caution">
    <text evidence="2">The sequence shown here is derived from an EMBL/GenBank/DDBJ whole genome shotgun (WGS) entry which is preliminary data.</text>
</comment>
<dbReference type="AlphaFoldDB" id="A0AAE3QZ71"/>
<accession>A0AAE3QZ71</accession>
<evidence type="ECO:0000313" key="3">
    <source>
        <dbReference type="Proteomes" id="UP001232063"/>
    </source>
</evidence>
<protein>
    <submittedName>
        <fullName evidence="2">T9SS type A sorting domain-containing protein</fullName>
    </submittedName>
</protein>
<reference evidence="2" key="1">
    <citation type="submission" date="2023-05" db="EMBL/GenBank/DDBJ databases">
        <authorList>
            <person name="Zhang X."/>
        </authorList>
    </citation>
    <scope>NUCLEOTIDE SEQUENCE</scope>
    <source>
        <strain evidence="2">BD1B2-1</strain>
    </source>
</reference>
<dbReference type="Gene3D" id="2.60.40.2700">
    <property type="match status" value="1"/>
</dbReference>
<dbReference type="Proteomes" id="UP001232063">
    <property type="component" value="Unassembled WGS sequence"/>
</dbReference>
<proteinExistence type="predicted"/>
<sequence>MKYKSLLKLLILFVIHSILSGRLCAQVLVYEGFDYFNTTNESLHQIHNGKFTGGTTTNLATSLGWGGDWQESGGTGTYLVNPSSSVDYTAGGYDLITAGHFGQTGTASSIGRKLQNSPAGPFGRNGTNSNTGNTSNGTNYLVIPGNFTSNTYSSTTTSVGADGTTLWLSFLVNKTENNDNPTYISLHRNSDDWDGDSGNHLAVGYFGASSNSGGSRYWSIRINNVVTVSNDIITPNQWTLLVARINFNSATGNQVTLYVNPTNIGQSGAPATSNAPVSASSAAGVVNTFTSLAYYGGGVASTIPQSYIDELRIASDYSFATTASNLIRIEGSLCTGTLGNNIFTNGDFDSYASTPTYNIAQTSPWTDPPSRSSIDDSGPWVDVTGGGSYCYVDVLNFGGNGGPNDGYYTLVNGIRSAWDVWTTNTDYSGTGYLMLANAAYQPNIFFKQVPSNNFCELTRYEFSVQVMNVDKQTYRTAYGSSGTADGGFKNCDPTREPGCQQLSQLDGGVSATGNRNLTTHSNSGGSGCNLYDWYTSGTVNATTSDSRSYRVLPDIEFIIGDGSGNEVVAYSPPAPIPNDEQWHKVGFTFTTKAGVTSLELKVRNKAPGGGGNDIALDDFSFRACGPSVLLGNNFPGCTPTPLVWVDSITDEYSSPKYQWEVSSNNGTSWTDIVGATDSVYIPTFPTVNQNDLVRLRIASSVPNLSSANCYIVSSSLNVVCLVPLPATLLSFNAQKISTGVQINWQTTYESETDYFIVERSLDGSTFTQLCQVSAKGNSNQLESYYCYDSAPANGRNYYRLKQVDQDGQYSYSKVVSVTYDQATSSRQIQLVPNPANESVKVVFVEDVTKAQSAHVTVSTIMGQVIQEQTVKLNSNELVLNTSSLSDGIYIVEVMVGEQKFVQKLVITK</sequence>
<dbReference type="RefSeq" id="WP_314510362.1">
    <property type="nucleotide sequence ID" value="NZ_JASJOU010000002.1"/>
</dbReference>
<organism evidence="2 3">
    <name type="scientific">Xanthocytophaga agilis</name>
    <dbReference type="NCBI Taxonomy" id="3048010"/>
    <lineage>
        <taxon>Bacteria</taxon>
        <taxon>Pseudomonadati</taxon>
        <taxon>Bacteroidota</taxon>
        <taxon>Cytophagia</taxon>
        <taxon>Cytophagales</taxon>
        <taxon>Rhodocytophagaceae</taxon>
        <taxon>Xanthocytophaga</taxon>
    </lineage>
</organism>
<keyword evidence="3" id="KW-1185">Reference proteome</keyword>
<evidence type="ECO:0000259" key="1">
    <source>
        <dbReference type="Pfam" id="PF18962"/>
    </source>
</evidence>
<dbReference type="NCBIfam" id="TIGR04183">
    <property type="entry name" value="Por_Secre_tail"/>
    <property type="match status" value="1"/>
</dbReference>
<dbReference type="EMBL" id="JASJOU010000002">
    <property type="protein sequence ID" value="MDJ1500831.1"/>
    <property type="molecule type" value="Genomic_DNA"/>
</dbReference>
<evidence type="ECO:0000313" key="2">
    <source>
        <dbReference type="EMBL" id="MDJ1500831.1"/>
    </source>
</evidence>
<name>A0AAE3QZ71_9BACT</name>
<dbReference type="Pfam" id="PF18962">
    <property type="entry name" value="Por_Secre_tail"/>
    <property type="match status" value="1"/>
</dbReference>